<reference evidence="2" key="1">
    <citation type="journal article" date="2020" name="Zool. J. Linn. Soc.">
        <title>Mitogenomic phylogeny and fossil-calibrated mutation rates for all F- and M-type mtDNA genes of the largest freshwater mussel family, the Unionidae (Bivalvia).</title>
        <authorList>
            <person name="Zieritz A."/>
            <person name="Froufe E."/>
            <person name="Bolotov I."/>
            <person name="Goncalves D.V."/>
            <person name="Aldridge D.C."/>
            <person name="Bogan A.E."/>
            <person name="Gan H.M."/>
            <person name="Gomes-Dos-Santos A."/>
            <person name="Sousa R."/>
            <person name="Teixeira A."/>
            <person name="Varandas S."/>
            <person name="Zanatta D."/>
            <person name="Lopes-Lima M."/>
        </authorList>
    </citation>
    <scope>NUCLEOTIDE SEQUENCE</scope>
    <source>
        <strain evidence="2">Concon_M</strain>
    </source>
</reference>
<keyword evidence="2" id="KW-0496">Mitochondrion</keyword>
<keyword evidence="1" id="KW-0472">Membrane</keyword>
<evidence type="ECO:0000256" key="1">
    <source>
        <dbReference type="SAM" id="Phobius"/>
    </source>
</evidence>
<feature type="transmembrane region" description="Helical" evidence="1">
    <location>
        <begin position="7"/>
        <end position="29"/>
    </location>
</feature>
<evidence type="ECO:0000313" key="2">
    <source>
        <dbReference type="EMBL" id="QTA71649.1"/>
    </source>
</evidence>
<geneLocation type="mitochondrion" evidence="2"/>
<organism evidence="2">
    <name type="scientific">Lens contradens</name>
    <dbReference type="NCBI Taxonomy" id="2771348"/>
    <lineage>
        <taxon>Eukaryota</taxon>
        <taxon>Metazoa</taxon>
        <taxon>Spiralia</taxon>
        <taxon>Lophotrochozoa</taxon>
        <taxon>Mollusca</taxon>
        <taxon>Bivalvia</taxon>
        <taxon>Autobranchia</taxon>
        <taxon>Heteroconchia</taxon>
        <taxon>Palaeoheterodonta</taxon>
        <taxon>Unionida</taxon>
        <taxon>Unionoidea</taxon>
        <taxon>Unionidae</taxon>
        <taxon>Unionidae incertae sedis</taxon>
        <taxon>Lens</taxon>
    </lineage>
</organism>
<keyword evidence="1" id="KW-0812">Transmembrane</keyword>
<gene>
    <name evidence="2" type="primary">atp8</name>
</gene>
<keyword evidence="1" id="KW-1133">Transmembrane helix</keyword>
<dbReference type="AlphaFoldDB" id="A0A8A3WFM9"/>
<proteinExistence type="predicted"/>
<name>A0A8A3WFM9_9BIVA</name>
<sequence>MPQFSPMSWLFISLVLVGVLVLMCVELWWCHANCYNVSKGTEKAMNNTKVWKWKK</sequence>
<accession>A0A8A3WFM9</accession>
<dbReference type="EMBL" id="MW242813">
    <property type="protein sequence ID" value="QTA71649.1"/>
    <property type="molecule type" value="Genomic_DNA"/>
</dbReference>
<protein>
    <submittedName>
        <fullName evidence="2">ATP synthase F0 subunit 8</fullName>
    </submittedName>
</protein>